<evidence type="ECO:0000313" key="2">
    <source>
        <dbReference type="EMBL" id="KAK6966420.1"/>
    </source>
</evidence>
<sequence>VRNARGGKGKTRAWDGVKTKDLEVRSSVQVYEHARAALHRMGLGARWQPIKKEDLAMPGDITEANRTGQRSSTLPWFWRLDDGSAIDKIEGSNVMGEVYRVNWLRAKARVARWMEETNIVENEMRWTINSFKNLAQKWTNEEKKAADRQERGLQSYSGGAI</sequence>
<accession>A0AAV9YZB3</accession>
<evidence type="ECO:0000256" key="1">
    <source>
        <dbReference type="SAM" id="MobiDB-lite"/>
    </source>
</evidence>
<evidence type="ECO:0000313" key="3">
    <source>
        <dbReference type="Proteomes" id="UP001362999"/>
    </source>
</evidence>
<dbReference type="EMBL" id="JAWWNJ010000276">
    <property type="protein sequence ID" value="KAK6966420.1"/>
    <property type="molecule type" value="Genomic_DNA"/>
</dbReference>
<protein>
    <submittedName>
        <fullName evidence="2">Uncharacterized protein</fullName>
    </submittedName>
</protein>
<name>A0AAV9YZB3_9AGAR</name>
<feature type="compositionally biased region" description="Basic and acidic residues" evidence="1">
    <location>
        <begin position="142"/>
        <end position="151"/>
    </location>
</feature>
<feature type="region of interest" description="Disordered" evidence="1">
    <location>
        <begin position="142"/>
        <end position="161"/>
    </location>
</feature>
<dbReference type="AlphaFoldDB" id="A0AAV9YZB3"/>
<gene>
    <name evidence="2" type="ORF">R3P38DRAFT_2590966</name>
</gene>
<feature type="non-terminal residue" evidence="2">
    <location>
        <position position="1"/>
    </location>
</feature>
<dbReference type="Proteomes" id="UP001362999">
    <property type="component" value="Unassembled WGS sequence"/>
</dbReference>
<proteinExistence type="predicted"/>
<feature type="compositionally biased region" description="Polar residues" evidence="1">
    <location>
        <begin position="152"/>
        <end position="161"/>
    </location>
</feature>
<comment type="caution">
    <text evidence="2">The sequence shown here is derived from an EMBL/GenBank/DDBJ whole genome shotgun (WGS) entry which is preliminary data.</text>
</comment>
<organism evidence="2 3">
    <name type="scientific">Favolaschia claudopus</name>
    <dbReference type="NCBI Taxonomy" id="2862362"/>
    <lineage>
        <taxon>Eukaryota</taxon>
        <taxon>Fungi</taxon>
        <taxon>Dikarya</taxon>
        <taxon>Basidiomycota</taxon>
        <taxon>Agaricomycotina</taxon>
        <taxon>Agaricomycetes</taxon>
        <taxon>Agaricomycetidae</taxon>
        <taxon>Agaricales</taxon>
        <taxon>Marasmiineae</taxon>
        <taxon>Mycenaceae</taxon>
        <taxon>Favolaschia</taxon>
    </lineage>
</organism>
<reference evidence="2 3" key="1">
    <citation type="journal article" date="2024" name="J Genomics">
        <title>Draft genome sequencing and assembly of Favolaschia claudopus CIRM-BRFM 2984 isolated from oak limbs.</title>
        <authorList>
            <person name="Navarro D."/>
            <person name="Drula E."/>
            <person name="Chaduli D."/>
            <person name="Cazenave R."/>
            <person name="Ahrendt S."/>
            <person name="Wang J."/>
            <person name="Lipzen A."/>
            <person name="Daum C."/>
            <person name="Barry K."/>
            <person name="Grigoriev I.V."/>
            <person name="Favel A."/>
            <person name="Rosso M.N."/>
            <person name="Martin F."/>
        </authorList>
    </citation>
    <scope>NUCLEOTIDE SEQUENCE [LARGE SCALE GENOMIC DNA]</scope>
    <source>
        <strain evidence="2 3">CIRM-BRFM 2984</strain>
    </source>
</reference>
<keyword evidence="3" id="KW-1185">Reference proteome</keyword>